<evidence type="ECO:0000313" key="2">
    <source>
        <dbReference type="Proteomes" id="UP000034543"/>
    </source>
</evidence>
<dbReference type="Proteomes" id="UP000034543">
    <property type="component" value="Unassembled WGS sequence"/>
</dbReference>
<dbReference type="EMBL" id="LCFB01000017">
    <property type="protein sequence ID" value="KKS84577.1"/>
    <property type="molecule type" value="Genomic_DNA"/>
</dbReference>
<protein>
    <submittedName>
        <fullName evidence="1">Uncharacterized protein</fullName>
    </submittedName>
</protein>
<evidence type="ECO:0000313" key="1">
    <source>
        <dbReference type="EMBL" id="KKS84577.1"/>
    </source>
</evidence>
<dbReference type="AlphaFoldDB" id="A0A0G1CGA6"/>
<reference evidence="1 2" key="1">
    <citation type="journal article" date="2015" name="Nature">
        <title>rRNA introns, odd ribosomes, and small enigmatic genomes across a large radiation of phyla.</title>
        <authorList>
            <person name="Brown C.T."/>
            <person name="Hug L.A."/>
            <person name="Thomas B.C."/>
            <person name="Sharon I."/>
            <person name="Castelle C.J."/>
            <person name="Singh A."/>
            <person name="Wilkins M.J."/>
            <person name="Williams K.H."/>
            <person name="Banfield J.F."/>
        </authorList>
    </citation>
    <scope>NUCLEOTIDE SEQUENCE [LARGE SCALE GENOMIC DNA]</scope>
</reference>
<name>A0A0G1CGA6_9BACT</name>
<accession>A0A0G1CGA6</accession>
<comment type="caution">
    <text evidence="1">The sequence shown here is derived from an EMBL/GenBank/DDBJ whole genome shotgun (WGS) entry which is preliminary data.</text>
</comment>
<gene>
    <name evidence="1" type="ORF">UV59_C0017G0030</name>
</gene>
<dbReference type="STRING" id="1618436.UV59_C0017G0030"/>
<organism evidence="1 2">
    <name type="scientific">Candidatus Gottesmanbacteria bacterium GW2011_GWA1_43_11</name>
    <dbReference type="NCBI Taxonomy" id="1618436"/>
    <lineage>
        <taxon>Bacteria</taxon>
        <taxon>Candidatus Gottesmaniibacteriota</taxon>
    </lineage>
</organism>
<proteinExistence type="predicted"/>
<sequence>MFKPSHARALKRLTPIALLAAVIPVLVLLVTSPVKLTLFSQASATSELRVWLEPDILHLAPGESGEVWVMAKFSPENKLLQNLTVLVQTENDKISLNPSEVRMPNPFYGWIRVGTIRVTAPQTRGSYSIAPIISLPADSTRDTQLITATGTIVVN</sequence>